<organism evidence="3 4">
    <name type="scientific">Agromyces tropicus</name>
    <dbReference type="NCBI Taxonomy" id="555371"/>
    <lineage>
        <taxon>Bacteria</taxon>
        <taxon>Bacillati</taxon>
        <taxon>Actinomycetota</taxon>
        <taxon>Actinomycetes</taxon>
        <taxon>Micrococcales</taxon>
        <taxon>Microbacteriaceae</taxon>
        <taxon>Agromyces</taxon>
    </lineage>
</organism>
<dbReference type="Gene3D" id="3.40.960.10">
    <property type="entry name" value="VSR Endonuclease"/>
    <property type="match status" value="1"/>
</dbReference>
<evidence type="ECO:0000259" key="1">
    <source>
        <dbReference type="Pfam" id="PF04480"/>
    </source>
</evidence>
<reference evidence="3 4" key="1">
    <citation type="journal article" date="2019" name="Int. J. Syst. Evol. Microbiol.">
        <title>The Global Catalogue of Microorganisms (GCM) 10K type strain sequencing project: providing services to taxonomists for standard genome sequencing and annotation.</title>
        <authorList>
            <consortium name="The Broad Institute Genomics Platform"/>
            <consortium name="The Broad Institute Genome Sequencing Center for Infectious Disease"/>
            <person name="Wu L."/>
            <person name="Ma J."/>
        </authorList>
    </citation>
    <scope>NUCLEOTIDE SEQUENCE [LARGE SCALE GENOMIC DNA]</scope>
    <source>
        <strain evidence="3 4">JCM 15672</strain>
    </source>
</reference>
<proteinExistence type="predicted"/>
<name>A0ABN2UJU0_9MICO</name>
<feature type="domain" description="AbiEi antitoxin N-terminal" evidence="2">
    <location>
        <begin position="14"/>
        <end position="50"/>
    </location>
</feature>
<dbReference type="InterPro" id="IPR007569">
    <property type="entry name" value="DUF559"/>
</dbReference>
<evidence type="ECO:0000313" key="4">
    <source>
        <dbReference type="Proteomes" id="UP001501196"/>
    </source>
</evidence>
<comment type="caution">
    <text evidence="3">The sequence shown here is derived from an EMBL/GenBank/DDBJ whole genome shotgun (WGS) entry which is preliminary data.</text>
</comment>
<dbReference type="RefSeq" id="WP_344374609.1">
    <property type="nucleotide sequence ID" value="NZ_BAAAPW010000004.1"/>
</dbReference>
<keyword evidence="4" id="KW-1185">Reference proteome</keyword>
<dbReference type="Pfam" id="PF04480">
    <property type="entry name" value="DUF559"/>
    <property type="match status" value="1"/>
</dbReference>
<dbReference type="Pfam" id="PF13338">
    <property type="entry name" value="AbiEi_4"/>
    <property type="match status" value="1"/>
</dbReference>
<accession>A0ABN2UJU0</accession>
<dbReference type="InterPro" id="IPR025159">
    <property type="entry name" value="AbiEi_N"/>
</dbReference>
<dbReference type="EMBL" id="BAAAPW010000004">
    <property type="protein sequence ID" value="GAA2039032.1"/>
    <property type="molecule type" value="Genomic_DNA"/>
</dbReference>
<dbReference type="InterPro" id="IPR011335">
    <property type="entry name" value="Restrct_endonuc-II-like"/>
</dbReference>
<dbReference type="Proteomes" id="UP001501196">
    <property type="component" value="Unassembled WGS sequence"/>
</dbReference>
<dbReference type="SUPFAM" id="SSF52980">
    <property type="entry name" value="Restriction endonuclease-like"/>
    <property type="match status" value="1"/>
</dbReference>
<evidence type="ECO:0000259" key="2">
    <source>
        <dbReference type="Pfam" id="PF13338"/>
    </source>
</evidence>
<gene>
    <name evidence="3" type="ORF">GCM10009819_25100</name>
</gene>
<protein>
    <submittedName>
        <fullName evidence="3">Type IV toxin-antitoxin system AbiEi family antitoxin domain-containing protein</fullName>
    </submittedName>
</protein>
<feature type="domain" description="DUF559" evidence="1">
    <location>
        <begin position="207"/>
        <end position="273"/>
    </location>
</feature>
<sequence length="289" mass="31616">MADGVVGQLCAELGQVARRAELRARGADARTIRRAVAVGEVVRVRPGVFACPSLPAPVMAALRHGGVLGCVSVARAHGLWVLPLDHIVHVSLPPHGHARPHAGCACVQHWNDLGPARTSVDLVDALLQIRTCLGDDAFFATVESALHRGVLTQSARADLRVRITESARWLVDFARTDAASGLESLLRVRLHRLGIVARPQVEIPGVGRVDFVIGDRLIIEVDGRAGHDERRDRHKDRVRDAVAAAHGFDTIRFDYDLVVHQWDLVEQAIVAKLGRRLHLDAWAERLRIG</sequence>
<evidence type="ECO:0000313" key="3">
    <source>
        <dbReference type="EMBL" id="GAA2039032.1"/>
    </source>
</evidence>